<dbReference type="SUPFAM" id="SSF54001">
    <property type="entry name" value="Cysteine proteinases"/>
    <property type="match status" value="1"/>
</dbReference>
<dbReference type="PROSITE" id="PS51257">
    <property type="entry name" value="PROKAR_LIPOPROTEIN"/>
    <property type="match status" value="1"/>
</dbReference>
<dbReference type="InterPro" id="IPR038765">
    <property type="entry name" value="Papain-like_cys_pep_sf"/>
</dbReference>
<evidence type="ECO:0000256" key="5">
    <source>
        <dbReference type="SAM" id="MobiDB-lite"/>
    </source>
</evidence>
<dbReference type="InterPro" id="IPR000064">
    <property type="entry name" value="NLP_P60_dom"/>
</dbReference>
<dbReference type="OrthoDB" id="9790543at2"/>
<feature type="compositionally biased region" description="Polar residues" evidence="5">
    <location>
        <begin position="247"/>
        <end position="256"/>
    </location>
</feature>
<evidence type="ECO:0000313" key="7">
    <source>
        <dbReference type="EMBL" id="CUS38056.1"/>
    </source>
</evidence>
<evidence type="ECO:0000256" key="3">
    <source>
        <dbReference type="ARBA" id="ARBA00022801"/>
    </source>
</evidence>
<feature type="compositionally biased region" description="Polar residues" evidence="5">
    <location>
        <begin position="267"/>
        <end position="280"/>
    </location>
</feature>
<sequence length="280" mass="31125">MRQIAIMGTIAIVSLTGCATPAQKPQRTAMESFIPVQSPGETMDLSQQPVLSHQPPFSPHIPAPAPLLTSLPSRSAIVHSAVRLLGSKTITIKGQRIHYDCAGVTRAIFLEHGIDLYRSSHPEMNANGVRLIHNHVRQHGMLHRDKDVHPGDLVFFDNTWDFNGDGLLNDPLTHVGIVEQIQQDGTVTFISRVAGAIARYRMNLRQPHLHKTAEGHLLNDYIRRKRPTDPENTARLTGELFSSYGNLLSPQNSEPFQRQADQHPYYQGTSDLSSSTVAER</sequence>
<protein>
    <recommendedName>
        <fullName evidence="6">NlpC/P60 domain-containing protein</fullName>
    </recommendedName>
</protein>
<keyword evidence="8" id="KW-1185">Reference proteome</keyword>
<accession>A0A0S4LNF4</accession>
<evidence type="ECO:0000256" key="1">
    <source>
        <dbReference type="ARBA" id="ARBA00007074"/>
    </source>
</evidence>
<dbReference type="RefSeq" id="WP_090750535.1">
    <property type="nucleotide sequence ID" value="NZ_CZQA01000010.1"/>
</dbReference>
<name>A0A0S4LNF4_9BACT</name>
<keyword evidence="3" id="KW-0378">Hydrolase</keyword>
<dbReference type="Pfam" id="PF00877">
    <property type="entry name" value="NLPC_P60"/>
    <property type="match status" value="1"/>
</dbReference>
<evidence type="ECO:0000256" key="4">
    <source>
        <dbReference type="ARBA" id="ARBA00022807"/>
    </source>
</evidence>
<evidence type="ECO:0000256" key="2">
    <source>
        <dbReference type="ARBA" id="ARBA00022670"/>
    </source>
</evidence>
<feature type="region of interest" description="Disordered" evidence="5">
    <location>
        <begin position="247"/>
        <end position="280"/>
    </location>
</feature>
<keyword evidence="4" id="KW-0788">Thiol protease</keyword>
<dbReference type="Gene3D" id="3.90.1720.10">
    <property type="entry name" value="endopeptidase domain like (from Nostoc punctiforme)"/>
    <property type="match status" value="1"/>
</dbReference>
<dbReference type="EMBL" id="CZQA01000010">
    <property type="protein sequence ID" value="CUS38056.1"/>
    <property type="molecule type" value="Genomic_DNA"/>
</dbReference>
<dbReference type="STRING" id="1742972.COMA1_40389"/>
<evidence type="ECO:0000259" key="6">
    <source>
        <dbReference type="Pfam" id="PF00877"/>
    </source>
</evidence>
<comment type="similarity">
    <text evidence="1">Belongs to the peptidase C40 family.</text>
</comment>
<gene>
    <name evidence="7" type="ORF">COMA1_40389</name>
</gene>
<dbReference type="GO" id="GO:0008234">
    <property type="term" value="F:cysteine-type peptidase activity"/>
    <property type="evidence" value="ECO:0007669"/>
    <property type="project" value="UniProtKB-KW"/>
</dbReference>
<keyword evidence="2" id="KW-0645">Protease</keyword>
<dbReference type="AlphaFoldDB" id="A0A0S4LNF4"/>
<organism evidence="7 8">
    <name type="scientific">Candidatus Nitrospira nitrosa</name>
    <dbReference type="NCBI Taxonomy" id="1742972"/>
    <lineage>
        <taxon>Bacteria</taxon>
        <taxon>Pseudomonadati</taxon>
        <taxon>Nitrospirota</taxon>
        <taxon>Nitrospiria</taxon>
        <taxon>Nitrospirales</taxon>
        <taxon>Nitrospiraceae</taxon>
        <taxon>Nitrospira</taxon>
    </lineage>
</organism>
<dbReference type="Proteomes" id="UP000199032">
    <property type="component" value="Unassembled WGS sequence"/>
</dbReference>
<evidence type="ECO:0000313" key="8">
    <source>
        <dbReference type="Proteomes" id="UP000199032"/>
    </source>
</evidence>
<dbReference type="GO" id="GO:0006508">
    <property type="term" value="P:proteolysis"/>
    <property type="evidence" value="ECO:0007669"/>
    <property type="project" value="UniProtKB-KW"/>
</dbReference>
<feature type="domain" description="NlpC/P60" evidence="6">
    <location>
        <begin position="98"/>
        <end position="158"/>
    </location>
</feature>
<reference evidence="7 8" key="1">
    <citation type="submission" date="2015-10" db="EMBL/GenBank/DDBJ databases">
        <authorList>
            <person name="Gilbert D.G."/>
        </authorList>
    </citation>
    <scope>NUCLEOTIDE SEQUENCE [LARGE SCALE GENOMIC DNA]</scope>
    <source>
        <strain evidence="7">COMA1</strain>
    </source>
</reference>
<proteinExistence type="inferred from homology"/>